<dbReference type="PROSITE" id="PS50850">
    <property type="entry name" value="MFS"/>
    <property type="match status" value="1"/>
</dbReference>
<evidence type="ECO:0000256" key="2">
    <source>
        <dbReference type="ARBA" id="ARBA00022692"/>
    </source>
</evidence>
<keyword evidence="2 5" id="KW-0812">Transmembrane</keyword>
<feature type="transmembrane region" description="Helical" evidence="5">
    <location>
        <begin position="63"/>
        <end position="83"/>
    </location>
</feature>
<feature type="transmembrane region" description="Helical" evidence="5">
    <location>
        <begin position="293"/>
        <end position="317"/>
    </location>
</feature>
<evidence type="ECO:0000256" key="1">
    <source>
        <dbReference type="ARBA" id="ARBA00004141"/>
    </source>
</evidence>
<dbReference type="InterPro" id="IPR020846">
    <property type="entry name" value="MFS_dom"/>
</dbReference>
<feature type="transmembrane region" description="Helical" evidence="5">
    <location>
        <begin position="383"/>
        <end position="409"/>
    </location>
</feature>
<feature type="transmembrane region" description="Helical" evidence="5">
    <location>
        <begin position="181"/>
        <end position="202"/>
    </location>
</feature>
<dbReference type="InterPro" id="IPR036259">
    <property type="entry name" value="MFS_trans_sf"/>
</dbReference>
<proteinExistence type="predicted"/>
<dbReference type="Proteomes" id="UP000031518">
    <property type="component" value="Unassembled WGS sequence"/>
</dbReference>
<reference evidence="7 8" key="1">
    <citation type="submission" date="2013-12" db="EMBL/GenBank/DDBJ databases">
        <authorList>
            <person name="Stott M."/>
        </authorList>
    </citation>
    <scope>NUCLEOTIDE SEQUENCE [LARGE SCALE GENOMIC DNA]</scope>
    <source>
        <strain evidence="7 8">K22</strain>
    </source>
</reference>
<dbReference type="SUPFAM" id="SSF103473">
    <property type="entry name" value="MFS general substrate transporter"/>
    <property type="match status" value="1"/>
</dbReference>
<feature type="transmembrane region" description="Helical" evidence="5">
    <location>
        <begin position="353"/>
        <end position="371"/>
    </location>
</feature>
<dbReference type="InterPro" id="IPR011701">
    <property type="entry name" value="MFS"/>
</dbReference>
<gene>
    <name evidence="7" type="ORF">PYK22_00314</name>
</gene>
<dbReference type="AlphaFoldDB" id="A0A0B6WTG0"/>
<feature type="transmembrane region" description="Helical" evidence="5">
    <location>
        <begin position="25"/>
        <end position="42"/>
    </location>
</feature>
<evidence type="ECO:0000313" key="8">
    <source>
        <dbReference type="Proteomes" id="UP000031518"/>
    </source>
</evidence>
<dbReference type="PANTHER" id="PTHR11662">
    <property type="entry name" value="SOLUTE CARRIER FAMILY 17"/>
    <property type="match status" value="1"/>
</dbReference>
<name>A0A0B6WTG0_9BACT</name>
<evidence type="ECO:0000256" key="4">
    <source>
        <dbReference type="ARBA" id="ARBA00023136"/>
    </source>
</evidence>
<feature type="transmembrane region" description="Helical" evidence="5">
    <location>
        <begin position="255"/>
        <end position="273"/>
    </location>
</feature>
<keyword evidence="4 5" id="KW-0472">Membrane</keyword>
<dbReference type="PANTHER" id="PTHR11662:SF285">
    <property type="entry name" value="HEXURONATE TRANSPORTER"/>
    <property type="match status" value="1"/>
</dbReference>
<keyword evidence="8" id="KW-1185">Reference proteome</keyword>
<feature type="transmembrane region" description="Helical" evidence="5">
    <location>
        <begin position="151"/>
        <end position="175"/>
    </location>
</feature>
<dbReference type="InterPro" id="IPR050382">
    <property type="entry name" value="MFS_Na/Anion_cotransporter"/>
</dbReference>
<feature type="transmembrane region" description="Helical" evidence="5">
    <location>
        <begin position="415"/>
        <end position="445"/>
    </location>
</feature>
<dbReference type="RefSeq" id="WP_041973734.1">
    <property type="nucleotide sequence ID" value="NZ_CBXV010000001.1"/>
</dbReference>
<reference evidence="7 8" key="2">
    <citation type="submission" date="2015-01" db="EMBL/GenBank/DDBJ databases">
        <title>Complete genome sequence of Pyrinomonas methylaliphatogenes type strain K22T.</title>
        <authorList>
            <person name="Lee K.C.Y."/>
            <person name="Power J.F."/>
            <person name="Dunfield P.F."/>
            <person name="Morgan X.C."/>
            <person name="Huttenhower C."/>
            <person name="Stott M.B."/>
        </authorList>
    </citation>
    <scope>NUCLEOTIDE SEQUENCE [LARGE SCALE GENOMIC DNA]</scope>
    <source>
        <strain evidence="7 8">K22</strain>
    </source>
</reference>
<evidence type="ECO:0000313" key="7">
    <source>
        <dbReference type="EMBL" id="CDM64321.1"/>
    </source>
</evidence>
<keyword evidence="3 5" id="KW-1133">Transmembrane helix</keyword>
<sequence>MIEPRLKTRNVEVVASAGGFKIAGLRWWIIGLIFFATLINYVDRLTISVLAPVITRELGLSNLEFASVATWFLVAYTISQTLSGKLYDRVGTRKGFTISVIVWSSAAMAHTFARGLASLSLFRFALGLGEAGNWPGAAKAIAEWFPVKQRAFAMAIFNSGAALGSVIAPPLIVWLQLRYGWQATFIVTGALGFIWLGAWLVLYRAPESHPWIGDEELRLIREDAAGPESATARSVAAQEELLTPRWRDLLRCRQVWAIVLARFFVDPIWWLYITWLPKYLADVRGFSLAQIGYFAWVPYVAADVGSLFGGWMAGHLIGRGWSVGSARRTVIVGAALLMPAGMLAAFASRPLEALVLIAAVLFGFQAWINNVQTLPSDLFPSRAVASVAGLGGTGAGIGAILFTLSTGWIVDHFSYTPVLVIAGLLAPLGTFALFALAGPIGPVALDRVLPRSSRREEMI</sequence>
<comment type="subcellular location">
    <subcellularLocation>
        <location evidence="1">Membrane</location>
        <topology evidence="1">Multi-pass membrane protein</topology>
    </subcellularLocation>
</comment>
<evidence type="ECO:0000256" key="3">
    <source>
        <dbReference type="ARBA" id="ARBA00022989"/>
    </source>
</evidence>
<feature type="domain" description="Major facilitator superfamily (MFS) profile" evidence="6">
    <location>
        <begin position="29"/>
        <end position="441"/>
    </location>
</feature>
<dbReference type="CDD" id="cd17319">
    <property type="entry name" value="MFS_ExuT_GudP_like"/>
    <property type="match status" value="1"/>
</dbReference>
<dbReference type="GO" id="GO:0015134">
    <property type="term" value="F:hexuronate transmembrane transporter activity"/>
    <property type="evidence" value="ECO:0007669"/>
    <property type="project" value="TreeGrafter"/>
</dbReference>
<dbReference type="Pfam" id="PF07690">
    <property type="entry name" value="MFS_1"/>
    <property type="match status" value="1"/>
</dbReference>
<dbReference type="Gene3D" id="1.20.1250.20">
    <property type="entry name" value="MFS general substrate transporter like domains"/>
    <property type="match status" value="2"/>
</dbReference>
<dbReference type="STRING" id="454194.PYK22_00314"/>
<dbReference type="InterPro" id="IPR000849">
    <property type="entry name" value="Sugar_P_transporter"/>
</dbReference>
<organism evidence="7 8">
    <name type="scientific">Pyrinomonas methylaliphatogenes</name>
    <dbReference type="NCBI Taxonomy" id="454194"/>
    <lineage>
        <taxon>Bacteria</taxon>
        <taxon>Pseudomonadati</taxon>
        <taxon>Acidobacteriota</taxon>
        <taxon>Blastocatellia</taxon>
        <taxon>Blastocatellales</taxon>
        <taxon>Pyrinomonadaceae</taxon>
        <taxon>Pyrinomonas</taxon>
    </lineage>
</organism>
<dbReference type="PIRSF" id="PIRSF002808">
    <property type="entry name" value="Hexose_phosphate_transp"/>
    <property type="match status" value="1"/>
</dbReference>
<evidence type="ECO:0000259" key="6">
    <source>
        <dbReference type="PROSITE" id="PS50850"/>
    </source>
</evidence>
<dbReference type="EMBL" id="CBXV010000001">
    <property type="protein sequence ID" value="CDM64321.1"/>
    <property type="molecule type" value="Genomic_DNA"/>
</dbReference>
<accession>A0A0B6WTG0</accession>
<evidence type="ECO:0000256" key="5">
    <source>
        <dbReference type="SAM" id="Phobius"/>
    </source>
</evidence>
<protein>
    <submittedName>
        <fullName evidence="7">Sugar phosphate permease</fullName>
    </submittedName>
</protein>
<dbReference type="GO" id="GO:0016020">
    <property type="term" value="C:membrane"/>
    <property type="evidence" value="ECO:0007669"/>
    <property type="project" value="UniProtKB-SubCell"/>
</dbReference>
<dbReference type="OrthoDB" id="9794076at2"/>